<keyword evidence="3" id="KW-1185">Reference proteome</keyword>
<evidence type="ECO:0000313" key="2">
    <source>
        <dbReference type="EMBL" id="SHF00847.1"/>
    </source>
</evidence>
<feature type="chain" id="PRO_5013064521" evidence="1">
    <location>
        <begin position="20"/>
        <end position="213"/>
    </location>
</feature>
<sequence>MKILLTLAIALSIAGSGWTATLSYDGVSATVPTPRGYKDVSAAKGAPKDVAVFETKAVEELERIGEFNDTIVAYVARADAQAGSGTEAEFDKMFRLFFSKAQAHTKGQKFNIPKGAKSARWIKAVFDYSGGMKNARAVTATENGPRSKALQLTTGMVMPGVTTIPVVEEISFVLVWDAMVTFHTVRADLDGKMGQRVRKASARLRREIAKAQP</sequence>
<accession>A0A1M4Y4V0</accession>
<dbReference type="AlphaFoldDB" id="A0A1M4Y4V0"/>
<evidence type="ECO:0000256" key="1">
    <source>
        <dbReference type="SAM" id="SignalP"/>
    </source>
</evidence>
<dbReference type="OrthoDB" id="9823125at2"/>
<dbReference type="RefSeq" id="WP_073142649.1">
    <property type="nucleotide sequence ID" value="NZ_FQUV01000003.1"/>
</dbReference>
<dbReference type="Proteomes" id="UP000184144">
    <property type="component" value="Unassembled WGS sequence"/>
</dbReference>
<protein>
    <submittedName>
        <fullName evidence="2">Uncharacterized protein</fullName>
    </submittedName>
</protein>
<evidence type="ECO:0000313" key="3">
    <source>
        <dbReference type="Proteomes" id="UP000184144"/>
    </source>
</evidence>
<gene>
    <name evidence="2" type="ORF">SAMN05444273_103420</name>
</gene>
<dbReference type="STRING" id="1486859.SAMN05444273_103420"/>
<reference evidence="3" key="1">
    <citation type="submission" date="2016-11" db="EMBL/GenBank/DDBJ databases">
        <authorList>
            <person name="Varghese N."/>
            <person name="Submissions S."/>
        </authorList>
    </citation>
    <scope>NUCLEOTIDE SEQUENCE [LARGE SCALE GENOMIC DNA]</scope>
    <source>
        <strain evidence="3">DSM 100566</strain>
    </source>
</reference>
<dbReference type="EMBL" id="FQUV01000003">
    <property type="protein sequence ID" value="SHF00847.1"/>
    <property type="molecule type" value="Genomic_DNA"/>
</dbReference>
<organism evidence="2 3">
    <name type="scientific">Litoreibacter ascidiaceicola</name>
    <dbReference type="NCBI Taxonomy" id="1486859"/>
    <lineage>
        <taxon>Bacteria</taxon>
        <taxon>Pseudomonadati</taxon>
        <taxon>Pseudomonadota</taxon>
        <taxon>Alphaproteobacteria</taxon>
        <taxon>Rhodobacterales</taxon>
        <taxon>Roseobacteraceae</taxon>
        <taxon>Litoreibacter</taxon>
    </lineage>
</organism>
<feature type="signal peptide" evidence="1">
    <location>
        <begin position="1"/>
        <end position="19"/>
    </location>
</feature>
<name>A0A1M4Y4V0_9RHOB</name>
<keyword evidence="1" id="KW-0732">Signal</keyword>
<proteinExistence type="predicted"/>